<gene>
    <name evidence="9" type="ORF">FJQ98_15505</name>
</gene>
<dbReference type="Gene3D" id="1.10.10.10">
    <property type="entry name" value="Winged helix-like DNA-binding domain superfamily/Winged helix DNA-binding domain"/>
    <property type="match status" value="1"/>
</dbReference>
<evidence type="ECO:0000256" key="5">
    <source>
        <dbReference type="ARBA" id="ARBA00023204"/>
    </source>
</evidence>
<sequence length="175" mass="19957">MNTNNEQNIYWSLLTQKEWRIYVAATSNNLLFVGSQNQSFEELSDWVKKKYPKRTLVENKELLNPYLDEIIEYLEGKRTQFTFSIDYKGTPFQLSVWNALNDIPYGQTKTYSDIANYINKPSAVRAVGIAIGANPALLAIPCHRVVGKNGTLTGYRGGLEMKKKLLELENSSLKK</sequence>
<dbReference type="SUPFAM" id="SSF46767">
    <property type="entry name" value="Methylated DNA-protein cysteine methyltransferase, C-terminal domain"/>
    <property type="match status" value="1"/>
</dbReference>
<dbReference type="InterPro" id="IPR014048">
    <property type="entry name" value="MethylDNA_cys_MeTrfase_DNA-bd"/>
</dbReference>
<name>A0ABX7ALB1_9BACI</name>
<comment type="catalytic activity">
    <reaction evidence="6">
        <text>a 6-O-methyl-2'-deoxyguanosine in DNA + L-cysteinyl-[protein] = S-methyl-L-cysteinyl-[protein] + a 2'-deoxyguanosine in DNA</text>
        <dbReference type="Rhea" id="RHEA:24000"/>
        <dbReference type="Rhea" id="RHEA-COMP:10131"/>
        <dbReference type="Rhea" id="RHEA-COMP:10132"/>
        <dbReference type="Rhea" id="RHEA-COMP:11367"/>
        <dbReference type="Rhea" id="RHEA-COMP:11368"/>
        <dbReference type="ChEBI" id="CHEBI:29950"/>
        <dbReference type="ChEBI" id="CHEBI:82612"/>
        <dbReference type="ChEBI" id="CHEBI:85445"/>
        <dbReference type="ChEBI" id="CHEBI:85448"/>
        <dbReference type="EC" id="2.1.1.63"/>
    </reaction>
</comment>
<evidence type="ECO:0000259" key="7">
    <source>
        <dbReference type="Pfam" id="PF01035"/>
    </source>
</evidence>
<protein>
    <submittedName>
        <fullName evidence="9">Methylated-DNA--[protein]-cysteine S-methyltransferase</fullName>
    </submittedName>
</protein>
<evidence type="ECO:0000313" key="9">
    <source>
        <dbReference type="EMBL" id="QQP10663.1"/>
    </source>
</evidence>
<evidence type="ECO:0000256" key="1">
    <source>
        <dbReference type="ARBA" id="ARBA00001286"/>
    </source>
</evidence>
<evidence type="ECO:0000313" key="10">
    <source>
        <dbReference type="Proteomes" id="UP000596049"/>
    </source>
</evidence>
<keyword evidence="2" id="KW-0489">Methyltransferase</keyword>
<feature type="domain" description="Methylated-DNA-[protein]-cysteine S-methyltransferase DNA binding" evidence="7">
    <location>
        <begin position="91"/>
        <end position="170"/>
    </location>
</feature>
<keyword evidence="10" id="KW-1185">Reference proteome</keyword>
<dbReference type="PROSITE" id="PS00374">
    <property type="entry name" value="MGMT"/>
    <property type="match status" value="1"/>
</dbReference>
<proteinExistence type="predicted"/>
<dbReference type="CDD" id="cd06445">
    <property type="entry name" value="ATase"/>
    <property type="match status" value="1"/>
</dbReference>
<organism evidence="9 10">
    <name type="scientific">Lysinibacillus agricola</name>
    <dbReference type="NCBI Taxonomy" id="2590012"/>
    <lineage>
        <taxon>Bacteria</taxon>
        <taxon>Bacillati</taxon>
        <taxon>Bacillota</taxon>
        <taxon>Bacilli</taxon>
        <taxon>Bacillales</taxon>
        <taxon>Bacillaceae</taxon>
        <taxon>Lysinibacillus</taxon>
    </lineage>
</organism>
<dbReference type="SUPFAM" id="SSF53155">
    <property type="entry name" value="Methylated DNA-protein cysteine methyltransferase domain"/>
    <property type="match status" value="1"/>
</dbReference>
<evidence type="ECO:0000256" key="6">
    <source>
        <dbReference type="ARBA" id="ARBA00049348"/>
    </source>
</evidence>
<dbReference type="Pfam" id="PF01035">
    <property type="entry name" value="DNA_binding_1"/>
    <property type="match status" value="1"/>
</dbReference>
<evidence type="ECO:0000259" key="8">
    <source>
        <dbReference type="Pfam" id="PF02870"/>
    </source>
</evidence>
<dbReference type="Gene3D" id="3.30.160.70">
    <property type="entry name" value="Methylated DNA-protein cysteine methyltransferase domain"/>
    <property type="match status" value="1"/>
</dbReference>
<dbReference type="InterPro" id="IPR036631">
    <property type="entry name" value="MGMT_N_sf"/>
</dbReference>
<dbReference type="InterPro" id="IPR036217">
    <property type="entry name" value="MethylDNA_cys_MeTrfase_DNAb"/>
</dbReference>
<evidence type="ECO:0000256" key="3">
    <source>
        <dbReference type="ARBA" id="ARBA00022679"/>
    </source>
</evidence>
<dbReference type="Proteomes" id="UP000596049">
    <property type="component" value="Chromosome"/>
</dbReference>
<evidence type="ECO:0000256" key="4">
    <source>
        <dbReference type="ARBA" id="ARBA00022763"/>
    </source>
</evidence>
<dbReference type="PANTHER" id="PTHR10815:SF12">
    <property type="entry name" value="METHYLATED-DNA--PROTEIN-CYSTEINE METHYLTRANSFERASE, INDUCIBLE"/>
    <property type="match status" value="1"/>
</dbReference>
<dbReference type="Pfam" id="PF02870">
    <property type="entry name" value="Methyltransf_1N"/>
    <property type="match status" value="1"/>
</dbReference>
<dbReference type="InterPro" id="IPR008332">
    <property type="entry name" value="MethylG_MeTrfase_N"/>
</dbReference>
<dbReference type="EMBL" id="CP067341">
    <property type="protein sequence ID" value="QQP10663.1"/>
    <property type="molecule type" value="Genomic_DNA"/>
</dbReference>
<dbReference type="RefSeq" id="WP_053597311.1">
    <property type="nucleotide sequence ID" value="NZ_CP067341.1"/>
</dbReference>
<feature type="domain" description="Methylguanine DNA methyltransferase ribonuclease-like" evidence="8">
    <location>
        <begin position="9"/>
        <end position="87"/>
    </location>
</feature>
<dbReference type="InterPro" id="IPR001497">
    <property type="entry name" value="MethylDNA_cys_MeTrfase_AS"/>
</dbReference>
<dbReference type="NCBIfam" id="TIGR00589">
    <property type="entry name" value="ogt"/>
    <property type="match status" value="1"/>
</dbReference>
<evidence type="ECO:0000256" key="2">
    <source>
        <dbReference type="ARBA" id="ARBA00022603"/>
    </source>
</evidence>
<accession>A0ABX7ALB1</accession>
<comment type="catalytic activity">
    <reaction evidence="1">
        <text>a 4-O-methyl-thymidine in DNA + L-cysteinyl-[protein] = a thymidine in DNA + S-methyl-L-cysteinyl-[protein]</text>
        <dbReference type="Rhea" id="RHEA:53428"/>
        <dbReference type="Rhea" id="RHEA-COMP:10131"/>
        <dbReference type="Rhea" id="RHEA-COMP:10132"/>
        <dbReference type="Rhea" id="RHEA-COMP:13555"/>
        <dbReference type="Rhea" id="RHEA-COMP:13556"/>
        <dbReference type="ChEBI" id="CHEBI:29950"/>
        <dbReference type="ChEBI" id="CHEBI:82612"/>
        <dbReference type="ChEBI" id="CHEBI:137386"/>
        <dbReference type="ChEBI" id="CHEBI:137387"/>
        <dbReference type="EC" id="2.1.1.63"/>
    </reaction>
</comment>
<dbReference type="InterPro" id="IPR036388">
    <property type="entry name" value="WH-like_DNA-bd_sf"/>
</dbReference>
<reference evidence="9 10" key="1">
    <citation type="submission" date="2020-01" db="EMBL/GenBank/DDBJ databases">
        <authorList>
            <person name="Liu G."/>
            <person name="Liu B."/>
        </authorList>
    </citation>
    <scope>NUCLEOTIDE SEQUENCE [LARGE SCALE GENOMIC DNA]</scope>
    <source>
        <strain evidence="9 10">FJAT-51161</strain>
    </source>
</reference>
<keyword evidence="3" id="KW-0808">Transferase</keyword>
<keyword evidence="5" id="KW-0234">DNA repair</keyword>
<keyword evidence="4" id="KW-0227">DNA damage</keyword>
<dbReference type="PANTHER" id="PTHR10815">
    <property type="entry name" value="METHYLATED-DNA--PROTEIN-CYSTEINE METHYLTRANSFERASE"/>
    <property type="match status" value="1"/>
</dbReference>